<dbReference type="Pfam" id="PF04340">
    <property type="entry name" value="DUF484"/>
    <property type="match status" value="1"/>
</dbReference>
<dbReference type="OrthoDB" id="7200179at2"/>
<dbReference type="Gene3D" id="3.30.450.40">
    <property type="match status" value="1"/>
</dbReference>
<sequence>MGQDRPADRGAGTGVTAQTAAASSPVSPEAVAAYLRENPLFLAERPELYRALAPPVRVHGEALTDHMAAMLRVERARSAAMAERADDVLAAGRAAAGLAARVQEAVLALIAAETPTDCITGEFPVLLAVDAAALCVEAILPGTRAIPGGTVDRLLGGRAVVYRSDGSEARLLHGEAAPLAQHDALVLVPGQPPALLALSARERWTLDPSQGAGALTFLGRAVAAALRR</sequence>
<evidence type="ECO:0000256" key="1">
    <source>
        <dbReference type="SAM" id="MobiDB-lite"/>
    </source>
</evidence>
<reference evidence="2 3" key="1">
    <citation type="submission" date="2019-09" db="EMBL/GenBank/DDBJ databases">
        <title>Genome sequence of Rhodovastum atsumiense, a diverse member of the Acetobacteraceae family of non-sulfur purple photosynthetic bacteria.</title>
        <authorList>
            <person name="Meyer T."/>
            <person name="Kyndt J."/>
        </authorList>
    </citation>
    <scope>NUCLEOTIDE SEQUENCE [LARGE SCALE GENOMIC DNA]</scope>
    <source>
        <strain evidence="2 3">DSM 21279</strain>
    </source>
</reference>
<protein>
    <submittedName>
        <fullName evidence="2">DUF484 family protein</fullName>
    </submittedName>
</protein>
<evidence type="ECO:0000313" key="2">
    <source>
        <dbReference type="EMBL" id="KAA5610488.1"/>
    </source>
</evidence>
<dbReference type="InterPro" id="IPR029016">
    <property type="entry name" value="GAF-like_dom_sf"/>
</dbReference>
<accession>A0A5M6ISE5</accession>
<name>A0A5M6ISE5_9PROT</name>
<dbReference type="AlphaFoldDB" id="A0A5M6ISE5"/>
<evidence type="ECO:0000313" key="3">
    <source>
        <dbReference type="Proteomes" id="UP000325255"/>
    </source>
</evidence>
<gene>
    <name evidence="2" type="ORF">F1189_19240</name>
</gene>
<dbReference type="InterPro" id="IPR007435">
    <property type="entry name" value="DUF484"/>
</dbReference>
<comment type="caution">
    <text evidence="2">The sequence shown here is derived from an EMBL/GenBank/DDBJ whole genome shotgun (WGS) entry which is preliminary data.</text>
</comment>
<organism evidence="2 3">
    <name type="scientific">Rhodovastum atsumiense</name>
    <dbReference type="NCBI Taxonomy" id="504468"/>
    <lineage>
        <taxon>Bacteria</taxon>
        <taxon>Pseudomonadati</taxon>
        <taxon>Pseudomonadota</taxon>
        <taxon>Alphaproteobacteria</taxon>
        <taxon>Acetobacterales</taxon>
        <taxon>Acetobacteraceae</taxon>
        <taxon>Rhodovastum</taxon>
    </lineage>
</organism>
<dbReference type="EMBL" id="VWPK01000032">
    <property type="protein sequence ID" value="KAA5610488.1"/>
    <property type="molecule type" value="Genomic_DNA"/>
</dbReference>
<feature type="region of interest" description="Disordered" evidence="1">
    <location>
        <begin position="1"/>
        <end position="22"/>
    </location>
</feature>
<proteinExistence type="predicted"/>
<keyword evidence="3" id="KW-1185">Reference proteome</keyword>
<dbReference type="Proteomes" id="UP000325255">
    <property type="component" value="Unassembled WGS sequence"/>
</dbReference>